<proteinExistence type="predicted"/>
<sequence length="81" mass="8754">MVPALPKVSMLGVQFKKGSNMKHTTQDLVQFIKGLQAKNKSNATSYSPKTLNTSILAESLVKEVSGGKIGSIEVFGKWSRS</sequence>
<accession>A0A0Q9YPX0</accession>
<gene>
    <name evidence="1" type="ORF">CC99x_01859</name>
</gene>
<reference evidence="1" key="1">
    <citation type="submission" date="2015-09" db="EMBL/GenBank/DDBJ databases">
        <title>Draft Genome Sequences of Two Novel Amoeba-resistant Intranuclear Bacteria, Candidatus Berkiella cookevillensis and Candidatus Berkiella aquae.</title>
        <authorList>
            <person name="Mehari Y.T."/>
            <person name="Arivett B.A."/>
            <person name="Farone A.L."/>
            <person name="Gunderson J.H."/>
            <person name="Farone M.B."/>
        </authorList>
    </citation>
    <scope>NUCLEOTIDE SEQUENCE [LARGE SCALE GENOMIC DNA]</scope>
    <source>
        <strain evidence="1">CC99</strain>
    </source>
</reference>
<organism evidence="1">
    <name type="scientific">Candidatus Berkiella cookevillensis</name>
    <dbReference type="NCBI Taxonomy" id="437022"/>
    <lineage>
        <taxon>Bacteria</taxon>
        <taxon>Pseudomonadati</taxon>
        <taxon>Pseudomonadota</taxon>
        <taxon>Gammaproteobacteria</taxon>
        <taxon>Candidatus Berkiellales</taxon>
        <taxon>Candidatus Berkiellaceae</taxon>
        <taxon>Candidatus Berkiella</taxon>
    </lineage>
</organism>
<dbReference type="STRING" id="437022.CC99x_01859"/>
<protein>
    <submittedName>
        <fullName evidence="1">Uncharacterized protein</fullName>
    </submittedName>
</protein>
<dbReference type="AlphaFoldDB" id="A0A0Q9YPX0"/>
<evidence type="ECO:0000313" key="1">
    <source>
        <dbReference type="EMBL" id="KRG18147.1"/>
    </source>
</evidence>
<dbReference type="EMBL" id="LKHV01000009">
    <property type="protein sequence ID" value="KRG18147.1"/>
    <property type="molecule type" value="Genomic_DNA"/>
</dbReference>
<comment type="caution">
    <text evidence="1">The sequence shown here is derived from an EMBL/GenBank/DDBJ whole genome shotgun (WGS) entry which is preliminary data.</text>
</comment>
<name>A0A0Q9YPX0_9GAMM</name>